<keyword evidence="4" id="KW-0472">Membrane</keyword>
<evidence type="ECO:0000256" key="4">
    <source>
        <dbReference type="ARBA" id="ARBA00023136"/>
    </source>
</evidence>
<dbReference type="GO" id="GO:0005615">
    <property type="term" value="C:extracellular space"/>
    <property type="evidence" value="ECO:0007669"/>
    <property type="project" value="TreeGrafter"/>
</dbReference>
<keyword evidence="5" id="KW-1015">Disulfide bond</keyword>
<dbReference type="Gene3D" id="3.30.500.10">
    <property type="entry name" value="MHC class I-like antigen recognition-like"/>
    <property type="match status" value="1"/>
</dbReference>
<feature type="signal peptide" evidence="8">
    <location>
        <begin position="1"/>
        <end position="18"/>
    </location>
</feature>
<evidence type="ECO:0000313" key="10">
    <source>
        <dbReference type="EMBL" id="OCT56327.1"/>
    </source>
</evidence>
<dbReference type="EMBL" id="KV467297">
    <property type="protein sequence ID" value="OCT56327.1"/>
    <property type="molecule type" value="Genomic_DNA"/>
</dbReference>
<protein>
    <recommendedName>
        <fullName evidence="9">MHC class I-like antigen recognition-like domain-containing protein</fullName>
    </recommendedName>
</protein>
<comment type="subcellular location">
    <subcellularLocation>
        <location evidence="1">Cell membrane</location>
    </subcellularLocation>
</comment>
<dbReference type="InterPro" id="IPR011161">
    <property type="entry name" value="MHC_I-like_Ag-recog"/>
</dbReference>
<dbReference type="GO" id="GO:0006955">
    <property type="term" value="P:immune response"/>
    <property type="evidence" value="ECO:0007669"/>
    <property type="project" value="TreeGrafter"/>
</dbReference>
<dbReference type="InterPro" id="IPR037055">
    <property type="entry name" value="MHC_I-like_Ag-recog_sf"/>
</dbReference>
<dbReference type="GO" id="GO:0009897">
    <property type="term" value="C:external side of plasma membrane"/>
    <property type="evidence" value="ECO:0007669"/>
    <property type="project" value="TreeGrafter"/>
</dbReference>
<keyword evidence="2" id="KW-1003">Cell membrane</keyword>
<evidence type="ECO:0000256" key="7">
    <source>
        <dbReference type="RuleBase" id="RU004439"/>
    </source>
</evidence>
<dbReference type="Proteomes" id="UP000694892">
    <property type="component" value="Unassembled WGS sequence"/>
</dbReference>
<dbReference type="SUPFAM" id="SSF54452">
    <property type="entry name" value="MHC antigen-recognition domain"/>
    <property type="match status" value="1"/>
</dbReference>
<dbReference type="InterPro" id="IPR001039">
    <property type="entry name" value="MHC_I_a_a1/a2"/>
</dbReference>
<evidence type="ECO:0000256" key="6">
    <source>
        <dbReference type="ARBA" id="ARBA00023180"/>
    </source>
</evidence>
<evidence type="ECO:0000256" key="2">
    <source>
        <dbReference type="ARBA" id="ARBA00022475"/>
    </source>
</evidence>
<dbReference type="Pfam" id="PF00129">
    <property type="entry name" value="MHC_I"/>
    <property type="match status" value="1"/>
</dbReference>
<keyword evidence="3 8" id="KW-0732">Signal</keyword>
<reference evidence="10" key="1">
    <citation type="submission" date="2016-05" db="EMBL/GenBank/DDBJ databases">
        <title>WGS assembly of Xenopus laevis.</title>
        <authorList>
            <person name="Session A."/>
            <person name="Uno Y."/>
            <person name="Kwon T."/>
            <person name="Chapman J."/>
            <person name="Toyoda A."/>
            <person name="Takahashi S."/>
            <person name="Fukui A."/>
            <person name="Hikosaka A."/>
            <person name="Putnam N."/>
            <person name="Stites J."/>
            <person name="Van Heeringen S."/>
            <person name="Quigley I."/>
            <person name="Heinz S."/>
            <person name="Hellsten U."/>
            <person name="Lyons J."/>
            <person name="Suzuki A."/>
            <person name="Kondo M."/>
            <person name="Ogino H."/>
            <person name="Ochi H."/>
            <person name="Bogdanovic O."/>
            <person name="Lister R."/>
            <person name="Georgiou G."/>
            <person name="Paranjpe S."/>
            <person name="Van Kruijsbergen I."/>
            <person name="Mozaffari S."/>
            <person name="Shu S."/>
            <person name="Schmutz J."/>
            <person name="Jenkins J."/>
            <person name="Grimwood J."/>
            <person name="Carlson J."/>
            <person name="Mitros T."/>
            <person name="Simakov O."/>
            <person name="Heald R."/>
            <person name="Miller K."/>
            <person name="Haudenschild C."/>
            <person name="Kuroki Y."/>
            <person name="Tanaka T."/>
            <person name="Michiue T."/>
            <person name="Watanabe M."/>
            <person name="Kinoshita T."/>
            <person name="Ohta Y."/>
            <person name="Mawaribuchi S."/>
            <person name="Suzuki Y."/>
            <person name="Haramoto Y."/>
            <person name="Yamamoto T."/>
            <person name="Takagi C."/>
            <person name="Kitzman J."/>
            <person name="Shendure J."/>
            <person name="Nakayama T."/>
            <person name="Izutsu Y."/>
            <person name="Robert J."/>
            <person name="Dichmann D."/>
            <person name="Flajnik M."/>
            <person name="Houston D."/>
            <person name="Marcotte E."/>
            <person name="Wallingford J."/>
            <person name="Ito Y."/>
            <person name="Asashima M."/>
            <person name="Ueno N."/>
            <person name="Matsuda Y."/>
            <person name="Jan Veenstra G."/>
            <person name="Fujiyama A."/>
            <person name="Harland R."/>
            <person name="Taira M."/>
            <person name="Rokhsar D.S."/>
        </authorList>
    </citation>
    <scope>NUCLEOTIDE SEQUENCE</scope>
    <source>
        <strain evidence="10">J</strain>
        <tissue evidence="10">Blood</tissue>
    </source>
</reference>
<gene>
    <name evidence="10" type="ORF">XELAEV_18000262mg</name>
</gene>
<dbReference type="InterPro" id="IPR050208">
    <property type="entry name" value="MHC_class-I_related"/>
</dbReference>
<dbReference type="FunFam" id="3.30.500.10:FF:000003">
    <property type="entry name" value="IgG receptor FcRn large subunit p51"/>
    <property type="match status" value="1"/>
</dbReference>
<sequence>MVSIVFLLFDLGITAVYCGSDTLKYHVTLLSALTPGVPQYSVIMYVNDVPYGRYNSDERRAQAFTPSLNVLSEHLETQTRIAQEYEIRQRHRMNFLMEILNKSKGDGDIHVYQRKCACELHDDGTIDGYQEIAFDGNLLLIFDKEKVIYLPVTEEAITVAEQWNKLYDSTYAKINTEHECIEQLKIYQLTWKKKFPLM</sequence>
<comment type="similarity">
    <text evidence="7">Belongs to the MHC class I family.</text>
</comment>
<evidence type="ECO:0000259" key="9">
    <source>
        <dbReference type="Pfam" id="PF00129"/>
    </source>
</evidence>
<keyword evidence="6" id="KW-0325">Glycoprotein</keyword>
<dbReference type="PRINTS" id="PR01638">
    <property type="entry name" value="MHCCLASSI"/>
</dbReference>
<dbReference type="PANTHER" id="PTHR16675:SF235">
    <property type="entry name" value="SHKT DOMAIN-CONTAINING PROTEIN"/>
    <property type="match status" value="1"/>
</dbReference>
<evidence type="ECO:0000256" key="8">
    <source>
        <dbReference type="SAM" id="SignalP"/>
    </source>
</evidence>
<proteinExistence type="inferred from homology"/>
<evidence type="ECO:0000256" key="5">
    <source>
        <dbReference type="ARBA" id="ARBA00023157"/>
    </source>
</evidence>
<evidence type="ECO:0000256" key="3">
    <source>
        <dbReference type="ARBA" id="ARBA00022729"/>
    </source>
</evidence>
<accession>A0A974GZH9</accession>
<dbReference type="PANTHER" id="PTHR16675">
    <property type="entry name" value="MHC CLASS I-RELATED"/>
    <property type="match status" value="1"/>
</dbReference>
<feature type="domain" description="MHC class I-like antigen recognition-like" evidence="9">
    <location>
        <begin position="20"/>
        <end position="188"/>
    </location>
</feature>
<evidence type="ECO:0000256" key="1">
    <source>
        <dbReference type="ARBA" id="ARBA00004236"/>
    </source>
</evidence>
<dbReference type="InterPro" id="IPR011162">
    <property type="entry name" value="MHC_I/II-like_Ag-recog"/>
</dbReference>
<dbReference type="AlphaFoldDB" id="A0A974GZH9"/>
<feature type="chain" id="PRO_5037447240" description="MHC class I-like antigen recognition-like domain-containing protein" evidence="8">
    <location>
        <begin position="19"/>
        <end position="198"/>
    </location>
</feature>
<organism evidence="10">
    <name type="scientific">Xenopus laevis</name>
    <name type="common">African clawed frog</name>
    <dbReference type="NCBI Taxonomy" id="8355"/>
    <lineage>
        <taxon>Eukaryota</taxon>
        <taxon>Metazoa</taxon>
        <taxon>Chordata</taxon>
        <taxon>Craniata</taxon>
        <taxon>Vertebrata</taxon>
        <taxon>Euteleostomi</taxon>
        <taxon>Amphibia</taxon>
        <taxon>Batrachia</taxon>
        <taxon>Anura</taxon>
        <taxon>Pipoidea</taxon>
        <taxon>Pipidae</taxon>
        <taxon>Xenopodinae</taxon>
        <taxon>Xenopus</taxon>
        <taxon>Xenopus</taxon>
    </lineage>
</organism>
<name>A0A974GZH9_XENLA</name>